<organism evidence="1 2">
    <name type="scientific">Pluteus cervinus</name>
    <dbReference type="NCBI Taxonomy" id="181527"/>
    <lineage>
        <taxon>Eukaryota</taxon>
        <taxon>Fungi</taxon>
        <taxon>Dikarya</taxon>
        <taxon>Basidiomycota</taxon>
        <taxon>Agaricomycotina</taxon>
        <taxon>Agaricomycetes</taxon>
        <taxon>Agaricomycetidae</taxon>
        <taxon>Agaricales</taxon>
        <taxon>Pluteineae</taxon>
        <taxon>Pluteaceae</taxon>
        <taxon>Pluteus</taxon>
    </lineage>
</organism>
<keyword evidence="2" id="KW-1185">Reference proteome</keyword>
<evidence type="ECO:0000313" key="2">
    <source>
        <dbReference type="Proteomes" id="UP000308600"/>
    </source>
</evidence>
<gene>
    <name evidence="1" type="ORF">BDN72DRAFT_839385</name>
</gene>
<evidence type="ECO:0000313" key="1">
    <source>
        <dbReference type="EMBL" id="TFK70176.1"/>
    </source>
</evidence>
<dbReference type="Proteomes" id="UP000308600">
    <property type="component" value="Unassembled WGS sequence"/>
</dbReference>
<protein>
    <submittedName>
        <fullName evidence="1">Uncharacterized protein</fullName>
    </submittedName>
</protein>
<accession>A0ACD3AWM4</accession>
<sequence length="120" mass="13467">MALKRWRHNSRAKPLGPGRSRVSSCLLSASSSLLLTITPASSRDMGIWPVCYCPRYVGMSWLCDFSRLYIQRPQWTATPTRSLSIHLPRLMANVKDAWPVTDSQSTFRTSVGPVVEKKSA</sequence>
<name>A0ACD3AWM4_9AGAR</name>
<proteinExistence type="predicted"/>
<reference evidence="1 2" key="1">
    <citation type="journal article" date="2019" name="Nat. Ecol. Evol.">
        <title>Megaphylogeny resolves global patterns of mushroom evolution.</title>
        <authorList>
            <person name="Varga T."/>
            <person name="Krizsan K."/>
            <person name="Foldi C."/>
            <person name="Dima B."/>
            <person name="Sanchez-Garcia M."/>
            <person name="Sanchez-Ramirez S."/>
            <person name="Szollosi G.J."/>
            <person name="Szarkandi J.G."/>
            <person name="Papp V."/>
            <person name="Albert L."/>
            <person name="Andreopoulos W."/>
            <person name="Angelini C."/>
            <person name="Antonin V."/>
            <person name="Barry K.W."/>
            <person name="Bougher N.L."/>
            <person name="Buchanan P."/>
            <person name="Buyck B."/>
            <person name="Bense V."/>
            <person name="Catcheside P."/>
            <person name="Chovatia M."/>
            <person name="Cooper J."/>
            <person name="Damon W."/>
            <person name="Desjardin D."/>
            <person name="Finy P."/>
            <person name="Geml J."/>
            <person name="Haridas S."/>
            <person name="Hughes K."/>
            <person name="Justo A."/>
            <person name="Karasinski D."/>
            <person name="Kautmanova I."/>
            <person name="Kiss B."/>
            <person name="Kocsube S."/>
            <person name="Kotiranta H."/>
            <person name="LaButti K.M."/>
            <person name="Lechner B.E."/>
            <person name="Liimatainen K."/>
            <person name="Lipzen A."/>
            <person name="Lukacs Z."/>
            <person name="Mihaltcheva S."/>
            <person name="Morgado L.N."/>
            <person name="Niskanen T."/>
            <person name="Noordeloos M.E."/>
            <person name="Ohm R.A."/>
            <person name="Ortiz-Santana B."/>
            <person name="Ovrebo C."/>
            <person name="Racz N."/>
            <person name="Riley R."/>
            <person name="Savchenko A."/>
            <person name="Shiryaev A."/>
            <person name="Soop K."/>
            <person name="Spirin V."/>
            <person name="Szebenyi C."/>
            <person name="Tomsovsky M."/>
            <person name="Tulloss R.E."/>
            <person name="Uehling J."/>
            <person name="Grigoriev I.V."/>
            <person name="Vagvolgyi C."/>
            <person name="Papp T."/>
            <person name="Martin F.M."/>
            <person name="Miettinen O."/>
            <person name="Hibbett D.S."/>
            <person name="Nagy L.G."/>
        </authorList>
    </citation>
    <scope>NUCLEOTIDE SEQUENCE [LARGE SCALE GENOMIC DNA]</scope>
    <source>
        <strain evidence="1 2">NL-1719</strain>
    </source>
</reference>
<dbReference type="EMBL" id="ML208317">
    <property type="protein sequence ID" value="TFK70176.1"/>
    <property type="molecule type" value="Genomic_DNA"/>
</dbReference>